<dbReference type="AlphaFoldDB" id="A0A2V1ZYE9"/>
<keyword evidence="4" id="KW-0378">Hydrolase</keyword>
<dbReference type="NCBIfam" id="TIGR03033">
    <property type="entry name" value="phage_rel_nuc"/>
    <property type="match status" value="1"/>
</dbReference>
<dbReference type="SUPFAM" id="SSF52980">
    <property type="entry name" value="Restriction endonuclease-like"/>
    <property type="match status" value="1"/>
</dbReference>
<dbReference type="Gene3D" id="3.90.320.10">
    <property type="match status" value="1"/>
</dbReference>
<dbReference type="InterPro" id="IPR017482">
    <property type="entry name" value="Lambda-type_endonuclease"/>
</dbReference>
<feature type="region of interest" description="Disordered" evidence="2">
    <location>
        <begin position="19"/>
        <end position="60"/>
    </location>
</feature>
<feature type="domain" description="YqaJ viral recombinase" evidence="3">
    <location>
        <begin position="77"/>
        <end position="219"/>
    </location>
</feature>
<dbReference type="InterPro" id="IPR011335">
    <property type="entry name" value="Restrct_endonuc-II-like"/>
</dbReference>
<evidence type="ECO:0000313" key="4">
    <source>
        <dbReference type="EMBL" id="PWK14144.1"/>
    </source>
</evidence>
<gene>
    <name evidence="4" type="ORF">C8D84_103170</name>
</gene>
<dbReference type="PANTHER" id="PTHR46609">
    <property type="entry name" value="EXONUCLEASE, PHAGE-TYPE/RECB, C-TERMINAL DOMAIN-CONTAINING PROTEIN"/>
    <property type="match status" value="1"/>
</dbReference>
<feature type="compositionally biased region" description="Low complexity" evidence="2">
    <location>
        <begin position="27"/>
        <end position="38"/>
    </location>
</feature>
<keyword evidence="5" id="KW-1185">Reference proteome</keyword>
<comment type="caution">
    <text evidence="4">The sequence shown here is derived from an EMBL/GenBank/DDBJ whole genome shotgun (WGS) entry which is preliminary data.</text>
</comment>
<dbReference type="Proteomes" id="UP000245655">
    <property type="component" value="Unassembled WGS sequence"/>
</dbReference>
<keyword evidence="1" id="KW-0175">Coiled coil</keyword>
<keyword evidence="4" id="KW-0540">Nuclease</keyword>
<dbReference type="InterPro" id="IPR011604">
    <property type="entry name" value="PDDEXK-like_dom_sf"/>
</dbReference>
<dbReference type="InterPro" id="IPR051703">
    <property type="entry name" value="NF-kappa-B_Signaling_Reg"/>
</dbReference>
<evidence type="ECO:0000259" key="3">
    <source>
        <dbReference type="Pfam" id="PF09588"/>
    </source>
</evidence>
<evidence type="ECO:0000256" key="1">
    <source>
        <dbReference type="SAM" id="Coils"/>
    </source>
</evidence>
<dbReference type="PANTHER" id="PTHR46609:SF6">
    <property type="entry name" value="EXONUCLEASE, PHAGE-TYPE_RECB, C-TERMINAL DOMAIN-CONTAINING PROTEIN-RELATED"/>
    <property type="match status" value="1"/>
</dbReference>
<dbReference type="GeneID" id="60254620"/>
<evidence type="ECO:0000256" key="2">
    <source>
        <dbReference type="SAM" id="MobiDB-lite"/>
    </source>
</evidence>
<dbReference type="EMBL" id="QGGM01000003">
    <property type="protein sequence ID" value="PWK14144.1"/>
    <property type="molecule type" value="Genomic_DNA"/>
</dbReference>
<protein>
    <submittedName>
        <fullName evidence="4">Putative phage-type endonuclease</fullName>
    </submittedName>
</protein>
<sequence length="385" mass="43365">METIALNNTAQTRRRKRLTVRAKDVKPATPATPATPAAQVNTKTAKPNLDNDTAQQDKTVKATAKRLISTKNLSHDKWLEIRKQGIGSSDAAAACGIHPYLSMLELWMIKTGRMESNLDESIEGYSPLYWGNTLEPMVAKYYQEHTGNKVRRVNAILQHPDPDNHFMLANLDYAITGSDEVQILECKTAGEHGAKLWKHGVPLYVTCQVQHQLAVTGKQAAHICVLLCGHEAKIYKVERDERLIASIMEHERLFWQYVETDTPPTPDHSESAARALKQLYPKPEPASKIDFSEDAGANKLFTKLLNHRDSMSELQKQHDQIKHQLQSLIKDNEVAVFDKGAISWKRSKDSVSLDSKAVTKAHPELMDKFSKTRQGSRRFVILNDN</sequence>
<dbReference type="RefSeq" id="WP_228244456.1">
    <property type="nucleotide sequence ID" value="NZ_CAJGZY010000003.1"/>
</dbReference>
<name>A0A2V1ZYE9_PSYIM</name>
<organism evidence="4 5">
    <name type="scientific">Psychrobacter immobilis</name>
    <dbReference type="NCBI Taxonomy" id="498"/>
    <lineage>
        <taxon>Bacteria</taxon>
        <taxon>Pseudomonadati</taxon>
        <taxon>Pseudomonadota</taxon>
        <taxon>Gammaproteobacteria</taxon>
        <taxon>Moraxellales</taxon>
        <taxon>Moraxellaceae</taxon>
        <taxon>Psychrobacter</taxon>
    </lineage>
</organism>
<keyword evidence="4" id="KW-0255">Endonuclease</keyword>
<evidence type="ECO:0000313" key="5">
    <source>
        <dbReference type="Proteomes" id="UP000245655"/>
    </source>
</evidence>
<dbReference type="GO" id="GO:0004519">
    <property type="term" value="F:endonuclease activity"/>
    <property type="evidence" value="ECO:0007669"/>
    <property type="project" value="UniProtKB-KW"/>
</dbReference>
<accession>A0A2V1ZYE9</accession>
<reference evidence="4 5" key="1">
    <citation type="submission" date="2018-05" db="EMBL/GenBank/DDBJ databases">
        <title>Genomic Encyclopedia of Type Strains, Phase IV (KMG-IV): sequencing the most valuable type-strain genomes for metagenomic binning, comparative biology and taxonomic classification.</title>
        <authorList>
            <person name="Goeker M."/>
        </authorList>
    </citation>
    <scope>NUCLEOTIDE SEQUENCE [LARGE SCALE GENOMIC DNA]</scope>
    <source>
        <strain evidence="4 5">DSM 7229</strain>
    </source>
</reference>
<feature type="compositionally biased region" description="Polar residues" evidence="2">
    <location>
        <begin position="39"/>
        <end position="57"/>
    </location>
</feature>
<proteinExistence type="predicted"/>
<dbReference type="InterPro" id="IPR019080">
    <property type="entry name" value="YqaJ_viral_recombinase"/>
</dbReference>
<dbReference type="Pfam" id="PF09588">
    <property type="entry name" value="YqaJ"/>
    <property type="match status" value="1"/>
</dbReference>
<feature type="coiled-coil region" evidence="1">
    <location>
        <begin position="304"/>
        <end position="331"/>
    </location>
</feature>